<dbReference type="InterPro" id="IPR006702">
    <property type="entry name" value="CASP_dom"/>
</dbReference>
<protein>
    <recommendedName>
        <fullName evidence="8">CASP-like protein</fullName>
    </recommendedName>
</protein>
<feature type="transmembrane region" description="Helical" evidence="8">
    <location>
        <begin position="131"/>
        <end position="150"/>
    </location>
</feature>
<evidence type="ECO:0000256" key="5">
    <source>
        <dbReference type="ARBA" id="ARBA00022692"/>
    </source>
</evidence>
<evidence type="ECO:0000256" key="1">
    <source>
        <dbReference type="ARBA" id="ARBA00004651"/>
    </source>
</evidence>
<dbReference type="Pfam" id="PF04535">
    <property type="entry name" value="CASP_dom"/>
    <property type="match status" value="1"/>
</dbReference>
<dbReference type="EMBL" id="LR743588">
    <property type="protein sequence ID" value="CAA2614434.1"/>
    <property type="molecule type" value="Genomic_DNA"/>
</dbReference>
<keyword evidence="4 8" id="KW-1003">Cell membrane</keyword>
<feature type="transmembrane region" description="Helical" evidence="8">
    <location>
        <begin position="83"/>
        <end position="103"/>
    </location>
</feature>
<feature type="transmembrane region" description="Helical" evidence="8">
    <location>
        <begin position="157"/>
        <end position="186"/>
    </location>
</feature>
<name>A0A7I8I9V9_SPIIN</name>
<feature type="transmembrane region" description="Helical" evidence="8">
    <location>
        <begin position="206"/>
        <end position="235"/>
    </location>
</feature>
<dbReference type="NCBIfam" id="TIGR01569">
    <property type="entry name" value="A_tha_TIGR01569"/>
    <property type="match status" value="1"/>
</dbReference>
<evidence type="ECO:0000259" key="9">
    <source>
        <dbReference type="Pfam" id="PF04535"/>
    </source>
</evidence>
<evidence type="ECO:0000256" key="6">
    <source>
        <dbReference type="ARBA" id="ARBA00022989"/>
    </source>
</evidence>
<accession>A0A7I8I9V9</accession>
<keyword evidence="11" id="KW-1185">Reference proteome</keyword>
<feature type="domain" description="Casparian strip membrane protein" evidence="9">
    <location>
        <begin position="78"/>
        <end position="220"/>
    </location>
</feature>
<dbReference type="GO" id="GO:0005886">
    <property type="term" value="C:plasma membrane"/>
    <property type="evidence" value="ECO:0007669"/>
    <property type="project" value="UniProtKB-SubCell"/>
</dbReference>
<dbReference type="InterPro" id="IPR006459">
    <property type="entry name" value="CASP/CASPL"/>
</dbReference>
<dbReference type="PANTHER" id="PTHR36488">
    <property type="entry name" value="CASP-LIKE PROTEIN 1U1"/>
    <property type="match status" value="1"/>
</dbReference>
<gene>
    <name evidence="10" type="ORF">SI7747_01000814</name>
</gene>
<reference evidence="10 11" key="1">
    <citation type="submission" date="2019-12" db="EMBL/GenBank/DDBJ databases">
        <authorList>
            <person name="Scholz U."/>
            <person name="Mascher M."/>
            <person name="Fiebig A."/>
        </authorList>
    </citation>
    <scope>NUCLEOTIDE SEQUENCE</scope>
</reference>
<keyword evidence="5 8" id="KW-0812">Transmembrane</keyword>
<keyword evidence="7 8" id="KW-0472">Membrane</keyword>
<comment type="subcellular location">
    <subcellularLocation>
        <location evidence="1 8">Cell membrane</location>
        <topology evidence="1 8">Multi-pass membrane protein</topology>
    </subcellularLocation>
</comment>
<evidence type="ECO:0000313" key="11">
    <source>
        <dbReference type="Proteomes" id="UP001189122"/>
    </source>
</evidence>
<dbReference type="InterPro" id="IPR044173">
    <property type="entry name" value="CASPL"/>
</dbReference>
<keyword evidence="6 8" id="KW-1133">Transmembrane helix</keyword>
<evidence type="ECO:0000313" key="10">
    <source>
        <dbReference type="EMBL" id="CAA2614434.1"/>
    </source>
</evidence>
<evidence type="ECO:0000256" key="2">
    <source>
        <dbReference type="ARBA" id="ARBA00007651"/>
    </source>
</evidence>
<organism evidence="10">
    <name type="scientific">Spirodela intermedia</name>
    <name type="common">Intermediate duckweed</name>
    <dbReference type="NCBI Taxonomy" id="51605"/>
    <lineage>
        <taxon>Eukaryota</taxon>
        <taxon>Viridiplantae</taxon>
        <taxon>Streptophyta</taxon>
        <taxon>Embryophyta</taxon>
        <taxon>Tracheophyta</taxon>
        <taxon>Spermatophyta</taxon>
        <taxon>Magnoliopsida</taxon>
        <taxon>Liliopsida</taxon>
        <taxon>Araceae</taxon>
        <taxon>Lemnoideae</taxon>
        <taxon>Spirodela</taxon>
    </lineage>
</organism>
<comment type="subunit">
    <text evidence="3 8">Homodimer and heterodimers.</text>
</comment>
<evidence type="ECO:0000256" key="4">
    <source>
        <dbReference type="ARBA" id="ARBA00022475"/>
    </source>
</evidence>
<comment type="similarity">
    <text evidence="2 8">Belongs to the Casparian strip membrane proteins (CASP) family.</text>
</comment>
<dbReference type="Proteomes" id="UP001189122">
    <property type="component" value="Unassembled WGS sequence"/>
</dbReference>
<dbReference type="PANTHER" id="PTHR36488:SF8">
    <property type="entry name" value="CASP-LIKE PROTEIN 1U1"/>
    <property type="match status" value="1"/>
</dbReference>
<evidence type="ECO:0000256" key="8">
    <source>
        <dbReference type="RuleBase" id="RU361233"/>
    </source>
</evidence>
<dbReference type="EMBL" id="CACRZD030000001">
    <property type="protein sequence ID" value="CAA6654224.1"/>
    <property type="molecule type" value="Genomic_DNA"/>
</dbReference>
<evidence type="ECO:0000256" key="7">
    <source>
        <dbReference type="ARBA" id="ARBA00023136"/>
    </source>
</evidence>
<sequence length="239" mass="25642">MVILNKVSTRSPFFIRFSWVFIISLEFCVSHKPTGVLSPFFPFERSRPSPAASDGDGIPGYRAGAHGGGDHARAENLVRPVNYVLRILALVTTFIAAIIVGVAREAESLLTVSGVAGDFKVKATGNPQFDYFVAVNAIVCIYSAALWIWMKGGTKKLTFALAMVDLVAVVLLFSGLGSASAMGILFRKGYGDFCPNICKAFSKFCAHVFAGIAMSTFSAVAYLLLVFLSLVNLYASSSL</sequence>
<dbReference type="AlphaFoldDB" id="A0A7I8I9V9"/>
<proteinExistence type="inferred from homology"/>
<evidence type="ECO:0000256" key="3">
    <source>
        <dbReference type="ARBA" id="ARBA00011489"/>
    </source>
</evidence>